<dbReference type="GO" id="GO:0022857">
    <property type="term" value="F:transmembrane transporter activity"/>
    <property type="evidence" value="ECO:0007669"/>
    <property type="project" value="InterPro"/>
</dbReference>
<dbReference type="OrthoDB" id="9800654at2"/>
<keyword evidence="1" id="KW-0813">Transport</keyword>
<dbReference type="SUPFAM" id="SSF52540">
    <property type="entry name" value="P-loop containing nucleoside triphosphate hydrolases"/>
    <property type="match status" value="1"/>
</dbReference>
<dbReference type="PANTHER" id="PTHR43499:SF1">
    <property type="entry name" value="ABC TRANSPORTER I FAMILY MEMBER 1"/>
    <property type="match status" value="1"/>
</dbReference>
<dbReference type="GO" id="GO:0017004">
    <property type="term" value="P:cytochrome complex assembly"/>
    <property type="evidence" value="ECO:0007669"/>
    <property type="project" value="UniProtKB-KW"/>
</dbReference>
<dbReference type="InterPro" id="IPR003593">
    <property type="entry name" value="AAA+_ATPase"/>
</dbReference>
<dbReference type="GO" id="GO:0016887">
    <property type="term" value="F:ATP hydrolysis activity"/>
    <property type="evidence" value="ECO:0007669"/>
    <property type="project" value="InterPro"/>
</dbReference>
<evidence type="ECO:0000256" key="3">
    <source>
        <dbReference type="ARBA" id="ARBA00022748"/>
    </source>
</evidence>
<accession>K2JC01</accession>
<keyword evidence="5" id="KW-1278">Translocase</keyword>
<evidence type="ECO:0000313" key="9">
    <source>
        <dbReference type="Proteomes" id="UP000014115"/>
    </source>
</evidence>
<dbReference type="InterPro" id="IPR027417">
    <property type="entry name" value="P-loop_NTPase"/>
</dbReference>
<keyword evidence="3" id="KW-0201">Cytochrome c-type biogenesis</keyword>
<dbReference type="Gene3D" id="3.40.50.300">
    <property type="entry name" value="P-loop containing nucleotide triphosphate hydrolases"/>
    <property type="match status" value="1"/>
</dbReference>
<reference evidence="8 9" key="1">
    <citation type="journal article" date="2012" name="J. Bacteriol.">
        <title>Genome Sequence of Idiomarina xiamenensis Type Strain 10-D-4.</title>
        <authorList>
            <person name="Lai Q."/>
            <person name="Wang L."/>
            <person name="Wang W."/>
            <person name="Shao Z."/>
        </authorList>
    </citation>
    <scope>NUCLEOTIDE SEQUENCE [LARGE SCALE GENOMIC DNA]</scope>
    <source>
        <strain evidence="8 9">10-D-4</strain>
    </source>
</reference>
<evidence type="ECO:0000256" key="6">
    <source>
        <dbReference type="ARBA" id="ARBA00023136"/>
    </source>
</evidence>
<name>K2JC01_9GAMM</name>
<evidence type="ECO:0000256" key="1">
    <source>
        <dbReference type="ARBA" id="ARBA00022448"/>
    </source>
</evidence>
<dbReference type="NCBIfam" id="NF010061">
    <property type="entry name" value="PRK13538.1"/>
    <property type="match status" value="1"/>
</dbReference>
<evidence type="ECO:0000256" key="5">
    <source>
        <dbReference type="ARBA" id="ARBA00022967"/>
    </source>
</evidence>
<evidence type="ECO:0000256" key="4">
    <source>
        <dbReference type="ARBA" id="ARBA00022840"/>
    </source>
</evidence>
<organism evidence="8 9">
    <name type="scientific">Idiomarina xiamenensis 10-D-4</name>
    <dbReference type="NCBI Taxonomy" id="740709"/>
    <lineage>
        <taxon>Bacteria</taxon>
        <taxon>Pseudomonadati</taxon>
        <taxon>Pseudomonadota</taxon>
        <taxon>Gammaproteobacteria</taxon>
        <taxon>Alteromonadales</taxon>
        <taxon>Idiomarinaceae</taxon>
        <taxon>Idiomarina</taxon>
    </lineage>
</organism>
<dbReference type="RefSeq" id="WP_008489636.1">
    <property type="nucleotide sequence ID" value="NZ_AMRG01000016.1"/>
</dbReference>
<dbReference type="SMART" id="SM00382">
    <property type="entry name" value="AAA"/>
    <property type="match status" value="1"/>
</dbReference>
<keyword evidence="6" id="KW-0472">Membrane</keyword>
<dbReference type="PANTHER" id="PTHR43499">
    <property type="entry name" value="ABC TRANSPORTER I FAMILY MEMBER 1"/>
    <property type="match status" value="1"/>
</dbReference>
<evidence type="ECO:0000313" key="8">
    <source>
        <dbReference type="EMBL" id="EKE80811.1"/>
    </source>
</evidence>
<evidence type="ECO:0000256" key="2">
    <source>
        <dbReference type="ARBA" id="ARBA00022741"/>
    </source>
</evidence>
<dbReference type="InterPro" id="IPR005895">
    <property type="entry name" value="ABC_transptr_haem_export_CcmA"/>
</dbReference>
<proteinExistence type="predicted"/>
<dbReference type="PROSITE" id="PS00211">
    <property type="entry name" value="ABC_TRANSPORTER_1"/>
    <property type="match status" value="1"/>
</dbReference>
<feature type="domain" description="ABC transporter" evidence="7">
    <location>
        <begin position="5"/>
        <end position="231"/>
    </location>
</feature>
<dbReference type="eggNOG" id="COG4133">
    <property type="taxonomic scope" value="Bacteria"/>
</dbReference>
<dbReference type="AlphaFoldDB" id="K2JC01"/>
<sequence length="232" mass="25287">MVALLQASALACSRGDRTLFSDLSLSVCAGQLWHVEGINGAGKSTLLRTLAGLLPLQQGQIEYRQQPLAEQLDGFYRELLFIGHKAAVKADLTALENLAFQRQMDGVAANVNDDWDILERIGLLGLEDIPARQLSAGQQRRIALARLWANQATMWILDEPFTALDQPGIRLLQQRFLSHLDAGGAIVMTSHQALHDFAGDYRRLTLLTESASSTADQASVTATTQGASNEYA</sequence>
<comment type="caution">
    <text evidence="8">The sequence shown here is derived from an EMBL/GenBank/DDBJ whole genome shotgun (WGS) entry which is preliminary data.</text>
</comment>
<dbReference type="Pfam" id="PF00005">
    <property type="entry name" value="ABC_tran"/>
    <property type="match status" value="1"/>
</dbReference>
<protein>
    <submittedName>
        <fullName evidence="8">ATP binding protein of heme exporter A</fullName>
    </submittedName>
</protein>
<dbReference type="Proteomes" id="UP000014115">
    <property type="component" value="Unassembled WGS sequence"/>
</dbReference>
<keyword evidence="2" id="KW-0547">Nucleotide-binding</keyword>
<dbReference type="PROSITE" id="PS50893">
    <property type="entry name" value="ABC_TRANSPORTER_2"/>
    <property type="match status" value="1"/>
</dbReference>
<dbReference type="PATRIC" id="fig|740709.3.peg.2298"/>
<keyword evidence="9" id="KW-1185">Reference proteome</keyword>
<dbReference type="NCBIfam" id="TIGR01189">
    <property type="entry name" value="ccmA"/>
    <property type="match status" value="1"/>
</dbReference>
<dbReference type="STRING" id="740709.A10D4_11374"/>
<dbReference type="InterPro" id="IPR003439">
    <property type="entry name" value="ABC_transporter-like_ATP-bd"/>
</dbReference>
<gene>
    <name evidence="8" type="ORF">A10D4_11374</name>
</gene>
<keyword evidence="4" id="KW-0067">ATP-binding</keyword>
<evidence type="ECO:0000259" key="7">
    <source>
        <dbReference type="PROSITE" id="PS50893"/>
    </source>
</evidence>
<dbReference type="GO" id="GO:0005524">
    <property type="term" value="F:ATP binding"/>
    <property type="evidence" value="ECO:0007669"/>
    <property type="project" value="UniProtKB-KW"/>
</dbReference>
<dbReference type="InterPro" id="IPR017871">
    <property type="entry name" value="ABC_transporter-like_CS"/>
</dbReference>
<dbReference type="EMBL" id="AMRG01000016">
    <property type="protein sequence ID" value="EKE80811.1"/>
    <property type="molecule type" value="Genomic_DNA"/>
</dbReference>